<proteinExistence type="predicted"/>
<reference evidence="2" key="2">
    <citation type="submission" date="2022-01" db="EMBL/GenBank/DDBJ databases">
        <authorList>
            <person name="Yamashiro T."/>
            <person name="Shiraishi A."/>
            <person name="Satake H."/>
            <person name="Nakayama K."/>
        </authorList>
    </citation>
    <scope>NUCLEOTIDE SEQUENCE</scope>
</reference>
<evidence type="ECO:0000256" key="1">
    <source>
        <dbReference type="SAM" id="MobiDB-lite"/>
    </source>
</evidence>
<feature type="compositionally biased region" description="Basic residues" evidence="1">
    <location>
        <begin position="51"/>
        <end position="60"/>
    </location>
</feature>
<gene>
    <name evidence="2" type="ORF">Tco_0772232</name>
</gene>
<comment type="caution">
    <text evidence="2">The sequence shown here is derived from an EMBL/GenBank/DDBJ whole genome shotgun (WGS) entry which is preliminary data.</text>
</comment>
<feature type="region of interest" description="Disordered" evidence="1">
    <location>
        <begin position="18"/>
        <end position="199"/>
    </location>
</feature>
<dbReference type="Proteomes" id="UP001151760">
    <property type="component" value="Unassembled WGS sequence"/>
</dbReference>
<sequence>MLESKAYQTYYAFASGEKAQKPKYIRKKADSDTSPKKKHVQATKAEQIKLATKRSKKGFHVSHASGSGDGVNTQSKVPDEQQQKTSGTDEGTGTIPRVPDVPPYESKSDRESWGDSEDEDENDDDEDNDDDRESDDHYDGSDDERTETDSDEILDPNLTNVDQTEYEEEDVDDRVRTPLDYEPTIDEKLDDETMDDEEDDEVIKELYDDVNVKLGNDDTKMTDAYQGASEQQNVSQELWFEQEEEDAHVTLTPVLDTQKADEPVQSSFITSLMDTTTQYASVIPKITSRFTTTIPPPPPFLHPLQQETTPAPTPPTFTTTTSTNPTVTLPEIPNFASVFKFDQRVSALESEMSELRQTNQFTEAISSIPRIVDTYLASKMKEAVDVAVQLQTNKLKEEAQAKNQ</sequence>
<evidence type="ECO:0000313" key="2">
    <source>
        <dbReference type="EMBL" id="GJS89596.1"/>
    </source>
</evidence>
<name>A0ABQ4ZJW5_9ASTR</name>
<reference evidence="2" key="1">
    <citation type="journal article" date="2022" name="Int. J. Mol. Sci.">
        <title>Draft Genome of Tanacetum Coccineum: Genomic Comparison of Closely Related Tanacetum-Family Plants.</title>
        <authorList>
            <person name="Yamashiro T."/>
            <person name="Shiraishi A."/>
            <person name="Nakayama K."/>
            <person name="Satake H."/>
        </authorList>
    </citation>
    <scope>NUCLEOTIDE SEQUENCE</scope>
</reference>
<accession>A0ABQ4ZJW5</accession>
<keyword evidence="3" id="KW-1185">Reference proteome</keyword>
<organism evidence="2 3">
    <name type="scientific">Tanacetum coccineum</name>
    <dbReference type="NCBI Taxonomy" id="301880"/>
    <lineage>
        <taxon>Eukaryota</taxon>
        <taxon>Viridiplantae</taxon>
        <taxon>Streptophyta</taxon>
        <taxon>Embryophyta</taxon>
        <taxon>Tracheophyta</taxon>
        <taxon>Spermatophyta</taxon>
        <taxon>Magnoliopsida</taxon>
        <taxon>eudicotyledons</taxon>
        <taxon>Gunneridae</taxon>
        <taxon>Pentapetalae</taxon>
        <taxon>asterids</taxon>
        <taxon>campanulids</taxon>
        <taxon>Asterales</taxon>
        <taxon>Asteraceae</taxon>
        <taxon>Asteroideae</taxon>
        <taxon>Anthemideae</taxon>
        <taxon>Anthemidinae</taxon>
        <taxon>Tanacetum</taxon>
    </lineage>
</organism>
<feature type="compositionally biased region" description="Acidic residues" evidence="1">
    <location>
        <begin position="188"/>
        <end position="199"/>
    </location>
</feature>
<feature type="compositionally biased region" description="Acidic residues" evidence="1">
    <location>
        <begin position="114"/>
        <end position="133"/>
    </location>
</feature>
<evidence type="ECO:0000313" key="3">
    <source>
        <dbReference type="Proteomes" id="UP001151760"/>
    </source>
</evidence>
<feature type="compositionally biased region" description="Acidic residues" evidence="1">
    <location>
        <begin position="141"/>
        <end position="154"/>
    </location>
</feature>
<dbReference type="EMBL" id="BQNB010011362">
    <property type="protein sequence ID" value="GJS89596.1"/>
    <property type="molecule type" value="Genomic_DNA"/>
</dbReference>
<protein>
    <submittedName>
        <fullName evidence="2">Uncharacterized protein</fullName>
    </submittedName>
</protein>